<dbReference type="Proteomes" id="UP000268623">
    <property type="component" value="Unassembled WGS sequence"/>
</dbReference>
<keyword evidence="1" id="KW-1133">Transmembrane helix</keyword>
<evidence type="ECO:0000313" key="3">
    <source>
        <dbReference type="Proteomes" id="UP000268623"/>
    </source>
</evidence>
<keyword evidence="1" id="KW-0812">Transmembrane</keyword>
<name>A0A3M9XM49_9HYPH</name>
<keyword evidence="3" id="KW-1185">Reference proteome</keyword>
<feature type="transmembrane region" description="Helical" evidence="1">
    <location>
        <begin position="12"/>
        <end position="28"/>
    </location>
</feature>
<sequence>MSAGWNLAQSRIVQIVAAFAIAWVMSWWNTRASWQETLDNYKSEQAAAIAAAVAQDANTAQEIAAAATKRVADDTIAISNLSAEIEALKQWKAEHPDVVKTTGRDCRITGDYVKWLRRFDATARASRRNP</sequence>
<keyword evidence="1" id="KW-0472">Membrane</keyword>
<evidence type="ECO:0000256" key="1">
    <source>
        <dbReference type="SAM" id="Phobius"/>
    </source>
</evidence>
<gene>
    <name evidence="2" type="ORF">D1O30_06780</name>
</gene>
<dbReference type="AlphaFoldDB" id="A0A3M9XM49"/>
<comment type="caution">
    <text evidence="2">The sequence shown here is derived from an EMBL/GenBank/DDBJ whole genome shotgun (WGS) entry which is preliminary data.</text>
</comment>
<organism evidence="2 3">
    <name type="scientific">Methylocystis hirsuta</name>
    <dbReference type="NCBI Taxonomy" id="369798"/>
    <lineage>
        <taxon>Bacteria</taxon>
        <taxon>Pseudomonadati</taxon>
        <taxon>Pseudomonadota</taxon>
        <taxon>Alphaproteobacteria</taxon>
        <taxon>Hyphomicrobiales</taxon>
        <taxon>Methylocystaceae</taxon>
        <taxon>Methylocystis</taxon>
    </lineage>
</organism>
<dbReference type="EMBL" id="QWDD01000001">
    <property type="protein sequence ID" value="RNJ49343.1"/>
    <property type="molecule type" value="Genomic_DNA"/>
</dbReference>
<evidence type="ECO:0000313" key="2">
    <source>
        <dbReference type="EMBL" id="RNJ49343.1"/>
    </source>
</evidence>
<reference evidence="2 3" key="1">
    <citation type="submission" date="2018-08" db="EMBL/GenBank/DDBJ databases">
        <title>Genome sequence of Methylocystis hirsuta CSC1, a methanotroph able to accumulate PHAs.</title>
        <authorList>
            <person name="Bordel S."/>
            <person name="Rodriguez E."/>
            <person name="Gancedo J."/>
            <person name="Munoz R."/>
        </authorList>
    </citation>
    <scope>NUCLEOTIDE SEQUENCE [LARGE SCALE GENOMIC DNA]</scope>
    <source>
        <strain evidence="2 3">CSC1</strain>
    </source>
</reference>
<proteinExistence type="predicted"/>
<protein>
    <submittedName>
        <fullName evidence="2">Uncharacterized protein</fullName>
    </submittedName>
</protein>
<accession>A0A3M9XM49</accession>